<name>A0ABD1E332_HYPHA</name>
<dbReference type="InterPro" id="IPR000276">
    <property type="entry name" value="GPCR_Rhodpsn"/>
</dbReference>
<protein>
    <recommendedName>
        <fullName evidence="4">Thyrotropin-releasing hormone receptor</fullName>
    </recommendedName>
    <alternativeName>
        <fullName evidence="8">Thyroliberin receptor</fullName>
    </alternativeName>
</protein>
<comment type="caution">
    <text evidence="12">The sequence shown here is derived from an EMBL/GenBank/DDBJ whole genome shotgun (WGS) entry which is preliminary data.</text>
</comment>
<dbReference type="AlphaFoldDB" id="A0ABD1E332"/>
<comment type="subcellular location">
    <subcellularLocation>
        <location evidence="2">Membrane</location>
    </subcellularLocation>
</comment>
<feature type="domain" description="G-protein coupled receptors family 1 profile" evidence="11">
    <location>
        <begin position="1"/>
        <end position="166"/>
    </location>
</feature>
<dbReference type="PROSITE" id="PS50262">
    <property type="entry name" value="G_PROTEIN_RECEP_F1_2"/>
    <property type="match status" value="1"/>
</dbReference>
<evidence type="ECO:0000313" key="13">
    <source>
        <dbReference type="Proteomes" id="UP001566132"/>
    </source>
</evidence>
<evidence type="ECO:0000256" key="2">
    <source>
        <dbReference type="ARBA" id="ARBA00004370"/>
    </source>
</evidence>
<dbReference type="PANTHER" id="PTHR46061:SF3">
    <property type="entry name" value="THYROTROPIN-RELEASING HORMONE RECEPTOR"/>
    <property type="match status" value="1"/>
</dbReference>
<keyword evidence="9" id="KW-0297">G-protein coupled receptor</keyword>
<accession>A0ABD1E332</accession>
<keyword evidence="9" id="KW-0675">Receptor</keyword>
<evidence type="ECO:0000256" key="6">
    <source>
        <dbReference type="ARBA" id="ARBA00022989"/>
    </source>
</evidence>
<comment type="function">
    <text evidence="1">Receptor for thyrotropin-releasing hormone (TRH). Upon ligand binding, this G-protein-coupled receptor triggers activation of the phosphatidylinositol (IP3)-calcium-protein kinase C (PKC) pathway.</text>
</comment>
<reference evidence="12 13" key="1">
    <citation type="submission" date="2024-05" db="EMBL/GenBank/DDBJ databases">
        <title>Genetic variation in Jamaican populations of the coffee berry borer (Hypothenemus hampei).</title>
        <authorList>
            <person name="Errbii M."/>
            <person name="Myrie A."/>
        </authorList>
    </citation>
    <scope>NUCLEOTIDE SEQUENCE [LARGE SCALE GENOMIC DNA]</scope>
    <source>
        <strain evidence="12">JA-Hopewell-2020-01-JO</strain>
        <tissue evidence="12">Whole body</tissue>
    </source>
</reference>
<dbReference type="GO" id="GO:0004930">
    <property type="term" value="F:G protein-coupled receptor activity"/>
    <property type="evidence" value="ECO:0007669"/>
    <property type="project" value="UniProtKB-KW"/>
</dbReference>
<evidence type="ECO:0000259" key="11">
    <source>
        <dbReference type="PROSITE" id="PS50262"/>
    </source>
</evidence>
<dbReference type="SUPFAM" id="SSF81321">
    <property type="entry name" value="Family A G protein-coupled receptor-like"/>
    <property type="match status" value="1"/>
</dbReference>
<keyword evidence="7 10" id="KW-0472">Membrane</keyword>
<evidence type="ECO:0000313" key="12">
    <source>
        <dbReference type="EMBL" id="KAL1489082.1"/>
    </source>
</evidence>
<evidence type="ECO:0000256" key="7">
    <source>
        <dbReference type="ARBA" id="ARBA00023136"/>
    </source>
</evidence>
<dbReference type="PROSITE" id="PS00237">
    <property type="entry name" value="G_PROTEIN_RECEP_F1_1"/>
    <property type="match status" value="1"/>
</dbReference>
<feature type="transmembrane region" description="Helical" evidence="10">
    <location>
        <begin position="56"/>
        <end position="74"/>
    </location>
</feature>
<comment type="similarity">
    <text evidence="3 9">Belongs to the G-protein coupled receptor 1 family.</text>
</comment>
<keyword evidence="5 9" id="KW-0812">Transmembrane</keyword>
<feature type="transmembrane region" description="Helical" evidence="10">
    <location>
        <begin position="105"/>
        <end position="131"/>
    </location>
</feature>
<keyword evidence="6 10" id="KW-1133">Transmembrane helix</keyword>
<gene>
    <name evidence="12" type="ORF">ABEB36_014027</name>
</gene>
<evidence type="ECO:0000256" key="10">
    <source>
        <dbReference type="SAM" id="Phobius"/>
    </source>
</evidence>
<evidence type="ECO:0000256" key="4">
    <source>
        <dbReference type="ARBA" id="ARBA00018873"/>
    </source>
</evidence>
<proteinExistence type="inferred from homology"/>
<dbReference type="InterPro" id="IPR017452">
    <property type="entry name" value="GPCR_Rhodpsn_7TM"/>
</dbReference>
<dbReference type="Pfam" id="PF00001">
    <property type="entry name" value="7tm_1"/>
    <property type="match status" value="1"/>
</dbReference>
<sequence length="166" mass="19276">MFLTTSWVLGDFLCKMYMFVQSLSSTSSIFILVVICTERYFAILYPITCKQILTSVRLKIIICGVWSICILYSVPKFYWGSAVTIGNETVCILNRQLYNSKLFDIIHFVLFYVLPLCVMSILYTRIAVCLCNSSRQLKKQLDASNSRQYQALCRKQSSRRRNEKVK</sequence>
<dbReference type="PRINTS" id="PR00237">
    <property type="entry name" value="GPCRRHODOPSN"/>
</dbReference>
<evidence type="ECO:0000256" key="8">
    <source>
        <dbReference type="ARBA" id="ARBA00032251"/>
    </source>
</evidence>
<dbReference type="GO" id="GO:0016020">
    <property type="term" value="C:membrane"/>
    <property type="evidence" value="ECO:0007669"/>
    <property type="project" value="UniProtKB-SubCell"/>
</dbReference>
<feature type="transmembrane region" description="Helical" evidence="10">
    <location>
        <begin position="16"/>
        <end position="35"/>
    </location>
</feature>
<dbReference type="Proteomes" id="UP001566132">
    <property type="component" value="Unassembled WGS sequence"/>
</dbReference>
<dbReference type="PANTHER" id="PTHR46061">
    <property type="entry name" value="THYROTROPIN-RELEASING HORMONE RECEPTOR"/>
    <property type="match status" value="1"/>
</dbReference>
<evidence type="ECO:0000256" key="1">
    <source>
        <dbReference type="ARBA" id="ARBA00004100"/>
    </source>
</evidence>
<evidence type="ECO:0000256" key="9">
    <source>
        <dbReference type="RuleBase" id="RU000688"/>
    </source>
</evidence>
<dbReference type="EMBL" id="JBDJPC010000012">
    <property type="protein sequence ID" value="KAL1489082.1"/>
    <property type="molecule type" value="Genomic_DNA"/>
</dbReference>
<evidence type="ECO:0000256" key="3">
    <source>
        <dbReference type="ARBA" id="ARBA00010663"/>
    </source>
</evidence>
<dbReference type="InterPro" id="IPR002120">
    <property type="entry name" value="TRH_rcpt_1"/>
</dbReference>
<keyword evidence="9" id="KW-0807">Transducer</keyword>
<evidence type="ECO:0000256" key="5">
    <source>
        <dbReference type="ARBA" id="ARBA00022692"/>
    </source>
</evidence>
<organism evidence="12 13">
    <name type="scientific">Hypothenemus hampei</name>
    <name type="common">Coffee berry borer</name>
    <dbReference type="NCBI Taxonomy" id="57062"/>
    <lineage>
        <taxon>Eukaryota</taxon>
        <taxon>Metazoa</taxon>
        <taxon>Ecdysozoa</taxon>
        <taxon>Arthropoda</taxon>
        <taxon>Hexapoda</taxon>
        <taxon>Insecta</taxon>
        <taxon>Pterygota</taxon>
        <taxon>Neoptera</taxon>
        <taxon>Endopterygota</taxon>
        <taxon>Coleoptera</taxon>
        <taxon>Polyphaga</taxon>
        <taxon>Cucujiformia</taxon>
        <taxon>Curculionidae</taxon>
        <taxon>Scolytinae</taxon>
        <taxon>Hypothenemus</taxon>
    </lineage>
</organism>
<dbReference type="Gene3D" id="1.20.1070.10">
    <property type="entry name" value="Rhodopsin 7-helix transmembrane proteins"/>
    <property type="match status" value="1"/>
</dbReference>
<keyword evidence="13" id="KW-1185">Reference proteome</keyword>